<proteinExistence type="inferred from homology"/>
<dbReference type="InterPro" id="IPR029045">
    <property type="entry name" value="ClpP/crotonase-like_dom_sf"/>
</dbReference>
<dbReference type="CDD" id="cd06558">
    <property type="entry name" value="crotonase-like"/>
    <property type="match status" value="1"/>
</dbReference>
<dbReference type="InterPro" id="IPR001753">
    <property type="entry name" value="Enoyl-CoA_hydra/iso"/>
</dbReference>
<dbReference type="Proteomes" id="UP001139451">
    <property type="component" value="Unassembled WGS sequence"/>
</dbReference>
<sequence length="266" mass="28181">MQQDDEFIVEIAEGLARVIFNRPTRLNALTARNIEQLKATFRALARDRSVRAVMLTGVGRAFCVGADLTDPSFQVEPGASDAAGDHAHGHLNLMIRAIKEHPKPVVAAVNGLAVGGGMSIALAADIVVAARSATFSQVFTPKVAIVPDAGSTWTLPRAIGAARAAGMMFLGEPVTAERACDWGMIWNCVADDALATEAERIAQVLARGPTASFGLLKRALQESSVNTLPAQLDLEAELNRIAFASHDAAEAVRAFTAKRAPQFKGE</sequence>
<dbReference type="Gene3D" id="1.10.12.10">
    <property type="entry name" value="Lyase 2-enoyl-coa Hydratase, Chain A, domain 2"/>
    <property type="match status" value="1"/>
</dbReference>
<evidence type="ECO:0000256" key="1">
    <source>
        <dbReference type="ARBA" id="ARBA00005254"/>
    </source>
</evidence>
<dbReference type="RefSeq" id="WP_254292432.1">
    <property type="nucleotide sequence ID" value="NZ_JAMLDX010000004.1"/>
</dbReference>
<accession>A0A9X2HGE9</accession>
<reference evidence="3" key="1">
    <citation type="submission" date="2022-05" db="EMBL/GenBank/DDBJ databases">
        <title>Sphingomonas sp. strain MG17 Genome sequencing and assembly.</title>
        <authorList>
            <person name="Kim I."/>
        </authorList>
    </citation>
    <scope>NUCLEOTIDE SEQUENCE</scope>
    <source>
        <strain evidence="3">MG17</strain>
    </source>
</reference>
<dbReference type="InterPro" id="IPR018376">
    <property type="entry name" value="Enoyl-CoA_hyd/isom_CS"/>
</dbReference>
<organism evidence="3 4">
    <name type="scientific">Sphingomonas tagetis</name>
    <dbReference type="NCBI Taxonomy" id="2949092"/>
    <lineage>
        <taxon>Bacteria</taxon>
        <taxon>Pseudomonadati</taxon>
        <taxon>Pseudomonadota</taxon>
        <taxon>Alphaproteobacteria</taxon>
        <taxon>Sphingomonadales</taxon>
        <taxon>Sphingomonadaceae</taxon>
        <taxon>Sphingomonas</taxon>
    </lineage>
</organism>
<evidence type="ECO:0000313" key="4">
    <source>
        <dbReference type="Proteomes" id="UP001139451"/>
    </source>
</evidence>
<evidence type="ECO:0000256" key="2">
    <source>
        <dbReference type="RuleBase" id="RU003707"/>
    </source>
</evidence>
<dbReference type="Pfam" id="PF00378">
    <property type="entry name" value="ECH_1"/>
    <property type="match status" value="1"/>
</dbReference>
<evidence type="ECO:0000313" key="3">
    <source>
        <dbReference type="EMBL" id="MCP3730313.1"/>
    </source>
</evidence>
<gene>
    <name evidence="3" type="ORF">M9978_07710</name>
</gene>
<keyword evidence="4" id="KW-1185">Reference proteome</keyword>
<dbReference type="AlphaFoldDB" id="A0A9X2HGE9"/>
<name>A0A9X2HGE9_9SPHN</name>
<protein>
    <submittedName>
        <fullName evidence="3">Enoyl-CoA hydratase-related protein</fullName>
    </submittedName>
</protein>
<comment type="caution">
    <text evidence="3">The sequence shown here is derived from an EMBL/GenBank/DDBJ whole genome shotgun (WGS) entry which is preliminary data.</text>
</comment>
<dbReference type="InterPro" id="IPR014748">
    <property type="entry name" value="Enoyl-CoA_hydra_C"/>
</dbReference>
<dbReference type="PANTHER" id="PTHR43802">
    <property type="entry name" value="ENOYL-COA HYDRATASE"/>
    <property type="match status" value="1"/>
</dbReference>
<dbReference type="PROSITE" id="PS00166">
    <property type="entry name" value="ENOYL_COA_HYDRATASE"/>
    <property type="match status" value="1"/>
</dbReference>
<dbReference type="SUPFAM" id="SSF52096">
    <property type="entry name" value="ClpP/crotonase"/>
    <property type="match status" value="1"/>
</dbReference>
<dbReference type="PANTHER" id="PTHR43802:SF1">
    <property type="entry name" value="IP11341P-RELATED"/>
    <property type="match status" value="1"/>
</dbReference>
<comment type="similarity">
    <text evidence="1 2">Belongs to the enoyl-CoA hydratase/isomerase family.</text>
</comment>
<dbReference type="Gene3D" id="3.90.226.10">
    <property type="entry name" value="2-enoyl-CoA Hydratase, Chain A, domain 1"/>
    <property type="match status" value="1"/>
</dbReference>
<dbReference type="GO" id="GO:0003824">
    <property type="term" value="F:catalytic activity"/>
    <property type="evidence" value="ECO:0007669"/>
    <property type="project" value="InterPro"/>
</dbReference>
<dbReference type="EMBL" id="JAMLDX010000004">
    <property type="protein sequence ID" value="MCP3730313.1"/>
    <property type="molecule type" value="Genomic_DNA"/>
</dbReference>